<name>A0A7J5B603_9MICO</name>
<keyword evidence="3 6" id="KW-0812">Transmembrane</keyword>
<evidence type="ECO:0000256" key="3">
    <source>
        <dbReference type="ARBA" id="ARBA00022692"/>
    </source>
</evidence>
<evidence type="ECO:0000256" key="2">
    <source>
        <dbReference type="ARBA" id="ARBA00008854"/>
    </source>
</evidence>
<evidence type="ECO:0000256" key="6">
    <source>
        <dbReference type="SAM" id="Phobius"/>
    </source>
</evidence>
<reference evidence="7 8" key="1">
    <citation type="submission" date="2019-09" db="EMBL/GenBank/DDBJ databases">
        <title>Phylogeny of genus Pseudoclavibacter and closely related genus.</title>
        <authorList>
            <person name="Li Y."/>
        </authorList>
    </citation>
    <scope>NUCLEOTIDE SEQUENCE [LARGE SCALE GENOMIC DNA]</scope>
    <source>
        <strain evidence="7 8">THG-MD12</strain>
    </source>
</reference>
<comment type="subcellular location">
    <subcellularLocation>
        <location evidence="1">Membrane</location>
        <topology evidence="1">Single-pass membrane protein</topology>
    </subcellularLocation>
</comment>
<evidence type="ECO:0000313" key="8">
    <source>
        <dbReference type="Proteomes" id="UP000490386"/>
    </source>
</evidence>
<dbReference type="PANTHER" id="PTHR34478">
    <property type="entry name" value="PROTEIN LEMA"/>
    <property type="match status" value="1"/>
</dbReference>
<feature type="transmembrane region" description="Helical" evidence="6">
    <location>
        <begin position="6"/>
        <end position="24"/>
    </location>
</feature>
<evidence type="ECO:0000256" key="5">
    <source>
        <dbReference type="ARBA" id="ARBA00023136"/>
    </source>
</evidence>
<protein>
    <submittedName>
        <fullName evidence="7">LemA family protein</fullName>
    </submittedName>
</protein>
<organism evidence="7 8">
    <name type="scientific">Pseudoclavibacter terrae</name>
    <dbReference type="NCBI Taxonomy" id="1530195"/>
    <lineage>
        <taxon>Bacteria</taxon>
        <taxon>Bacillati</taxon>
        <taxon>Actinomycetota</taxon>
        <taxon>Actinomycetes</taxon>
        <taxon>Micrococcales</taxon>
        <taxon>Microbacteriaceae</taxon>
        <taxon>Pseudoclavibacter</taxon>
    </lineage>
</organism>
<dbReference type="Proteomes" id="UP000490386">
    <property type="component" value="Unassembled WGS sequence"/>
</dbReference>
<evidence type="ECO:0000256" key="1">
    <source>
        <dbReference type="ARBA" id="ARBA00004167"/>
    </source>
</evidence>
<dbReference type="SUPFAM" id="SSF140478">
    <property type="entry name" value="LemA-like"/>
    <property type="match status" value="1"/>
</dbReference>
<dbReference type="GO" id="GO:0016020">
    <property type="term" value="C:membrane"/>
    <property type="evidence" value="ECO:0007669"/>
    <property type="project" value="UniProtKB-SubCell"/>
</dbReference>
<comment type="similarity">
    <text evidence="2">Belongs to the LemA family.</text>
</comment>
<dbReference type="AlphaFoldDB" id="A0A7J5B603"/>
<keyword evidence="5 6" id="KW-0472">Membrane</keyword>
<dbReference type="Pfam" id="PF04011">
    <property type="entry name" value="LemA"/>
    <property type="match status" value="1"/>
</dbReference>
<proteinExistence type="inferred from homology"/>
<keyword evidence="4 6" id="KW-1133">Transmembrane helix</keyword>
<dbReference type="Gene3D" id="1.20.1440.20">
    <property type="entry name" value="LemA-like domain"/>
    <property type="match status" value="1"/>
</dbReference>
<comment type="caution">
    <text evidence="7">The sequence shown here is derived from an EMBL/GenBank/DDBJ whole genome shotgun (WGS) entry which is preliminary data.</text>
</comment>
<dbReference type="InterPro" id="IPR007156">
    <property type="entry name" value="MamQ_LemA"/>
</dbReference>
<dbReference type="InterPro" id="IPR023353">
    <property type="entry name" value="LemA-like_dom_sf"/>
</dbReference>
<evidence type="ECO:0000313" key="7">
    <source>
        <dbReference type="EMBL" id="KAB1639605.1"/>
    </source>
</evidence>
<dbReference type="EMBL" id="WBJX01000001">
    <property type="protein sequence ID" value="KAB1639605.1"/>
    <property type="molecule type" value="Genomic_DNA"/>
</dbReference>
<keyword evidence="8" id="KW-1185">Reference proteome</keyword>
<gene>
    <name evidence="7" type="ORF">F8O03_04565</name>
</gene>
<dbReference type="OrthoDB" id="9804152at2"/>
<dbReference type="RefSeq" id="WP_151422795.1">
    <property type="nucleotide sequence ID" value="NZ_CANKVH010000010.1"/>
</dbReference>
<evidence type="ECO:0000256" key="4">
    <source>
        <dbReference type="ARBA" id="ARBA00022989"/>
    </source>
</evidence>
<sequence length="189" mass="21023">MLEVWIAVGAVLLIVIAIAVYAVATSRSLKRLQARVDAAWTDITAQLVAREELLPQLESSVRTFATHEDKAFAAFDEARQASSQAETPEEVSAAENRVQGALRGLFAAAEAYPQLQASREFLQLQSDLVDVENRIQASRRFYNGGVREYNTKVKVFPNNLVAGPLHYEQRSFFEVADRAAISQPPRVQF</sequence>
<dbReference type="PANTHER" id="PTHR34478:SF1">
    <property type="entry name" value="PROTEIN LEMA"/>
    <property type="match status" value="1"/>
</dbReference>
<accession>A0A7J5B603</accession>